<organism evidence="2 3">
    <name type="scientific">Rhamnella rubrinervis</name>
    <dbReference type="NCBI Taxonomy" id="2594499"/>
    <lineage>
        <taxon>Eukaryota</taxon>
        <taxon>Viridiplantae</taxon>
        <taxon>Streptophyta</taxon>
        <taxon>Embryophyta</taxon>
        <taxon>Tracheophyta</taxon>
        <taxon>Spermatophyta</taxon>
        <taxon>Magnoliopsida</taxon>
        <taxon>eudicotyledons</taxon>
        <taxon>Gunneridae</taxon>
        <taxon>Pentapetalae</taxon>
        <taxon>rosids</taxon>
        <taxon>fabids</taxon>
        <taxon>Rosales</taxon>
        <taxon>Rhamnaceae</taxon>
        <taxon>rhamnoid group</taxon>
        <taxon>Rhamneae</taxon>
        <taxon>Rhamnella</taxon>
    </lineage>
</organism>
<gene>
    <name evidence="2" type="ORF">FNV43_RR00516</name>
</gene>
<dbReference type="AlphaFoldDB" id="A0A8K0HPB8"/>
<feature type="region of interest" description="Disordered" evidence="1">
    <location>
        <begin position="208"/>
        <end position="295"/>
    </location>
</feature>
<dbReference type="Proteomes" id="UP000796880">
    <property type="component" value="Unassembled WGS sequence"/>
</dbReference>
<reference evidence="2" key="1">
    <citation type="submission" date="2020-03" db="EMBL/GenBank/DDBJ databases">
        <title>A high-quality chromosome-level genome assembly of a woody plant with both climbing and erect habits, Rhamnella rubrinervis.</title>
        <authorList>
            <person name="Lu Z."/>
            <person name="Yang Y."/>
            <person name="Zhu X."/>
            <person name="Sun Y."/>
        </authorList>
    </citation>
    <scope>NUCLEOTIDE SEQUENCE</scope>
    <source>
        <strain evidence="2">BYM</strain>
        <tissue evidence="2">Leaf</tissue>
    </source>
</reference>
<dbReference type="OrthoDB" id="1750920at2759"/>
<accession>A0A8K0HPB8</accession>
<keyword evidence="3" id="KW-1185">Reference proteome</keyword>
<dbReference type="PANTHER" id="PTHR31099">
    <property type="entry name" value="OS06G0165300 PROTEIN"/>
    <property type="match status" value="1"/>
</dbReference>
<dbReference type="EMBL" id="VOIH02000001">
    <property type="protein sequence ID" value="KAF3455874.1"/>
    <property type="molecule type" value="Genomic_DNA"/>
</dbReference>
<comment type="caution">
    <text evidence="2">The sequence shown here is derived from an EMBL/GenBank/DDBJ whole genome shotgun (WGS) entry which is preliminary data.</text>
</comment>
<feature type="compositionally biased region" description="Basic residues" evidence="1">
    <location>
        <begin position="219"/>
        <end position="228"/>
    </location>
</feature>
<sequence length="452" mass="50876">MVLKYFNLALGQLMPNGWRYLLGLIVLFEQLRQHIDMPIFLHFFYLKPGGEGRYAFYARKQTKLLTGAPTSDKGWKDRYFFIKKEGLTKLTLDLCSLESKRQTFHQHRAEQFDQHSTCSRKEPQPFTLRGSFRCGKCAIKEKNQESGPSQQQHKLQPEPILEGIPLPFIEVPYTHVLEGCIRLLYGEPTDPLWASYPTVDMGKMKVAAPTAEQLTEKERKRKEKKAARKASGSGPNKESEPTPGGMITIQPKDLRVTAAADKSPPHKKQRHSSPPVATKGKEPLAPKANLGLEDSSSIRSDSNLIAPIVDCLMTHHDKSILKSMPLEDICHEAEQGALKLAQTSRYLYEAVVKVDSAFKKKAAAHSSVVATKKILEEDILQFKQAAIDANAEEAEKNGAAIKTLKGELESPTRFRSPWKEMNGRLEAQLGHERKRLCTARELKMPICGPKRR</sequence>
<protein>
    <submittedName>
        <fullName evidence="2">Uncharacterized protein</fullName>
    </submittedName>
</protein>
<proteinExistence type="predicted"/>
<evidence type="ECO:0000256" key="1">
    <source>
        <dbReference type="SAM" id="MobiDB-lite"/>
    </source>
</evidence>
<name>A0A8K0HPB8_9ROSA</name>
<evidence type="ECO:0000313" key="2">
    <source>
        <dbReference type="EMBL" id="KAF3455874.1"/>
    </source>
</evidence>
<evidence type="ECO:0000313" key="3">
    <source>
        <dbReference type="Proteomes" id="UP000796880"/>
    </source>
</evidence>
<dbReference type="PANTHER" id="PTHR31099:SF28">
    <property type="entry name" value="F5J5.12"/>
    <property type="match status" value="1"/>
</dbReference>